<evidence type="ECO:0000313" key="4">
    <source>
        <dbReference type="Proteomes" id="UP000321827"/>
    </source>
</evidence>
<dbReference type="InterPro" id="IPR029069">
    <property type="entry name" value="HotDog_dom_sf"/>
</dbReference>
<dbReference type="PANTHER" id="PTHR31793">
    <property type="entry name" value="4-HYDROXYBENZOYL-COA THIOESTERASE FAMILY MEMBER"/>
    <property type="match status" value="1"/>
</dbReference>
<evidence type="ECO:0000256" key="2">
    <source>
        <dbReference type="ARBA" id="ARBA00022801"/>
    </source>
</evidence>
<dbReference type="OrthoDB" id="9800856at2"/>
<dbReference type="CDD" id="cd00586">
    <property type="entry name" value="4HBT"/>
    <property type="match status" value="1"/>
</dbReference>
<dbReference type="PIRSF" id="PIRSF003230">
    <property type="entry name" value="YbgC"/>
    <property type="match status" value="1"/>
</dbReference>
<dbReference type="AlphaFoldDB" id="A0A511RIA5"/>
<organism evidence="3 4">
    <name type="scientific">Oceanithermus desulfurans NBRC 100063</name>
    <dbReference type="NCBI Taxonomy" id="1227550"/>
    <lineage>
        <taxon>Bacteria</taxon>
        <taxon>Thermotogati</taxon>
        <taxon>Deinococcota</taxon>
        <taxon>Deinococci</taxon>
        <taxon>Thermales</taxon>
        <taxon>Thermaceae</taxon>
        <taxon>Oceanithermus</taxon>
    </lineage>
</organism>
<dbReference type="InterPro" id="IPR006684">
    <property type="entry name" value="YbgC/YbaW"/>
</dbReference>
<evidence type="ECO:0000256" key="1">
    <source>
        <dbReference type="ARBA" id="ARBA00005953"/>
    </source>
</evidence>
<dbReference type="PANTHER" id="PTHR31793:SF27">
    <property type="entry name" value="NOVEL THIOESTERASE SUPERFAMILY DOMAIN AND SAPOSIN A-TYPE DOMAIN CONTAINING PROTEIN (0610012H03RIK)"/>
    <property type="match status" value="1"/>
</dbReference>
<dbReference type="RefSeq" id="WP_147146127.1">
    <property type="nucleotide sequence ID" value="NZ_BJXN01000004.1"/>
</dbReference>
<dbReference type="EMBL" id="BJXN01000004">
    <property type="protein sequence ID" value="GEM89374.1"/>
    <property type="molecule type" value="Genomic_DNA"/>
</dbReference>
<dbReference type="GO" id="GO:0047617">
    <property type="term" value="F:fatty acyl-CoA hydrolase activity"/>
    <property type="evidence" value="ECO:0007669"/>
    <property type="project" value="TreeGrafter"/>
</dbReference>
<dbReference type="InterPro" id="IPR050563">
    <property type="entry name" value="4-hydroxybenzoyl-CoA_TE"/>
</dbReference>
<reference evidence="3 4" key="1">
    <citation type="submission" date="2019-07" db="EMBL/GenBank/DDBJ databases">
        <title>Whole genome shotgun sequence of Oceanithermus desulfurans NBRC 100063.</title>
        <authorList>
            <person name="Hosoyama A."/>
            <person name="Uohara A."/>
            <person name="Ohji S."/>
            <person name="Ichikawa N."/>
        </authorList>
    </citation>
    <scope>NUCLEOTIDE SEQUENCE [LARGE SCALE GENOMIC DNA]</scope>
    <source>
        <strain evidence="3 4">NBRC 100063</strain>
    </source>
</reference>
<sequence length="137" mass="15373">MKSTSRFPVRYAETDQMGVVHHAAYVPWLEQGRVDWLAELGVSYAELERSGVFFPVVGLELAYRRALRFGDAVVVETRLTELASRRLVFAYRVFREGDAVPAASGRSVHVPQDADGRVRRLPEELAAKLQAAAERET</sequence>
<comment type="similarity">
    <text evidence="1">Belongs to the 4-hydroxybenzoyl-CoA thioesterase family.</text>
</comment>
<keyword evidence="2" id="KW-0378">Hydrolase</keyword>
<comment type="caution">
    <text evidence="3">The sequence shown here is derived from an EMBL/GenBank/DDBJ whole genome shotgun (WGS) entry which is preliminary data.</text>
</comment>
<gene>
    <name evidence="3" type="ORF">ODE01S_08080</name>
</gene>
<dbReference type="Proteomes" id="UP000321827">
    <property type="component" value="Unassembled WGS sequence"/>
</dbReference>
<dbReference type="Gene3D" id="3.10.129.10">
    <property type="entry name" value="Hotdog Thioesterase"/>
    <property type="match status" value="1"/>
</dbReference>
<dbReference type="NCBIfam" id="TIGR00051">
    <property type="entry name" value="YbgC/FadM family acyl-CoA thioesterase"/>
    <property type="match status" value="1"/>
</dbReference>
<accession>A0A511RIA5</accession>
<dbReference type="Pfam" id="PF13279">
    <property type="entry name" value="4HBT_2"/>
    <property type="match status" value="1"/>
</dbReference>
<protein>
    <submittedName>
        <fullName evidence="3">Thioesterase</fullName>
    </submittedName>
</protein>
<proteinExistence type="inferred from homology"/>
<name>A0A511RIA5_9DEIN</name>
<evidence type="ECO:0000313" key="3">
    <source>
        <dbReference type="EMBL" id="GEM89374.1"/>
    </source>
</evidence>
<dbReference type="SUPFAM" id="SSF54637">
    <property type="entry name" value="Thioesterase/thiol ester dehydrase-isomerase"/>
    <property type="match status" value="1"/>
</dbReference>